<feature type="domain" description="Heterokaryon incompatibility" evidence="1">
    <location>
        <begin position="51"/>
        <end position="218"/>
    </location>
</feature>
<dbReference type="AlphaFoldDB" id="A0A2H4SHN9"/>
<dbReference type="Pfam" id="PF06985">
    <property type="entry name" value="HET"/>
    <property type="match status" value="1"/>
</dbReference>
<dbReference type="Proteomes" id="UP000323067">
    <property type="component" value="Chromosome vii"/>
</dbReference>
<sequence length="659" mass="73794">MEAQREVPVLYEYSSLQHATSFRVATLLPGRGDEPIRCTLEEVQWSDERQYEAISYAWGDPSMKVPILVHNAIIKVTRNLQSALFHLRHQETPRVLWVDAICTNQSDIPERGAQVRQMRRIFESAASVVIWLGPDNAARQAADAVRGLMRIAEHACQQLGITLDSLASVEQVYHSVLFRHRDRLVTLLPGDDDDLVPWAAVLWFYQHAYFTRVWVIQEINANRRRVVLCGPHAVSWDAVELVAGCVVLASTFAGAGGAPATCDFSDAFCWWASTAPSELRQAGNWLHVLYLASNFAATDPRDVVYGLRGMMDCGNGGRLLDPDYSKTTLQVYRDVVEASLVHYKTTNALLYVAAVEGRPSWIPFWNEAMLFRNPFRFGNPMPWRPAGESEARWTVDRDNYILSLEGFYLGAVQAAEPYYETVFRGGWQSSHERSVAETWQRLLDLLAATGTGELPLSEDTLVACATSFCYGQDETCQPAEEATLARNFVVYLKSVLHHDDFAKYIGSAFSDPKEEGHDTVFGKPVWDFEYPESSFFILDDESRSPGCCIAPVAPRDVVFVPLGCTYPLVLQANGDGRFRIRGYCFVHGAMRGERQTSATSSMSEVGGLARLPSARELLSVQQFAGGGKPQERGLLHIRPSLKVDFQRSMQSERMTGHAW</sequence>
<dbReference type="InterPro" id="IPR010730">
    <property type="entry name" value="HET"/>
</dbReference>
<gene>
    <name evidence="2" type="ORF">A9K55_007553</name>
</gene>
<dbReference type="EMBL" id="CP023324">
    <property type="protein sequence ID" value="ATY62624.1"/>
    <property type="molecule type" value="Genomic_DNA"/>
</dbReference>
<dbReference type="VEuPathDB" id="FungiDB:CCM_00044"/>
<dbReference type="PANTHER" id="PTHR24148">
    <property type="entry name" value="ANKYRIN REPEAT DOMAIN-CONTAINING PROTEIN 39 HOMOLOG-RELATED"/>
    <property type="match status" value="1"/>
</dbReference>
<dbReference type="VEuPathDB" id="FungiDB:A9K55_007553"/>
<evidence type="ECO:0000313" key="3">
    <source>
        <dbReference type="Proteomes" id="UP000323067"/>
    </source>
</evidence>
<accession>A0A2H4SHN9</accession>
<dbReference type="OrthoDB" id="4870044at2759"/>
<organism evidence="2 3">
    <name type="scientific">Cordyceps militaris</name>
    <name type="common">Caterpillar fungus</name>
    <name type="synonym">Clavaria militaris</name>
    <dbReference type="NCBI Taxonomy" id="73501"/>
    <lineage>
        <taxon>Eukaryota</taxon>
        <taxon>Fungi</taxon>
        <taxon>Dikarya</taxon>
        <taxon>Ascomycota</taxon>
        <taxon>Pezizomycotina</taxon>
        <taxon>Sordariomycetes</taxon>
        <taxon>Hypocreomycetidae</taxon>
        <taxon>Hypocreales</taxon>
        <taxon>Cordycipitaceae</taxon>
        <taxon>Cordyceps</taxon>
    </lineage>
</organism>
<proteinExistence type="predicted"/>
<protein>
    <submittedName>
        <fullName evidence="2">Ankyrin repeat and SAM domain containing 6</fullName>
    </submittedName>
</protein>
<dbReference type="PANTHER" id="PTHR24148:SF82">
    <property type="entry name" value="HETEROKARYON INCOMPATIBILITY DOMAIN-CONTAINING PROTEIN"/>
    <property type="match status" value="1"/>
</dbReference>
<evidence type="ECO:0000313" key="2">
    <source>
        <dbReference type="EMBL" id="ATY62624.1"/>
    </source>
</evidence>
<dbReference type="InterPro" id="IPR052895">
    <property type="entry name" value="HetReg/Transcr_Mod"/>
</dbReference>
<evidence type="ECO:0000259" key="1">
    <source>
        <dbReference type="Pfam" id="PF06985"/>
    </source>
</evidence>
<reference evidence="2 3" key="1">
    <citation type="journal article" date="2017" name="BMC Genomics">
        <title>Chromosome level assembly and secondary metabolite potential of the parasitic fungus Cordyceps militaris.</title>
        <authorList>
            <person name="Kramer G.J."/>
            <person name="Nodwell J.R."/>
        </authorList>
    </citation>
    <scope>NUCLEOTIDE SEQUENCE [LARGE SCALE GENOMIC DNA]</scope>
    <source>
        <strain evidence="2 3">ATCC 34164</strain>
    </source>
</reference>
<name>A0A2H4SHN9_CORMI</name>